<sequence>MTAASGSDRRPMCRQHPQNKPPLTTPPHLASIHAHATHTAAVGLYASRLPCPQPVTEGPREAKPSSRRDSRRDSPGFGSDI</sequence>
<feature type="compositionally biased region" description="Basic and acidic residues" evidence="1">
    <location>
        <begin position="58"/>
        <end position="74"/>
    </location>
</feature>
<evidence type="ECO:0000256" key="1">
    <source>
        <dbReference type="SAM" id="MobiDB-lite"/>
    </source>
</evidence>
<feature type="region of interest" description="Disordered" evidence="1">
    <location>
        <begin position="1"/>
        <end position="35"/>
    </location>
</feature>
<evidence type="ECO:0000313" key="2">
    <source>
        <dbReference type="EMBL" id="CAL1599723.1"/>
    </source>
</evidence>
<reference evidence="2 3" key="1">
    <citation type="submission" date="2024-04" db="EMBL/GenBank/DDBJ databases">
        <authorList>
            <person name="Waldvogel A.-M."/>
            <person name="Schoenle A."/>
        </authorList>
    </citation>
    <scope>NUCLEOTIDE SEQUENCE [LARGE SCALE GENOMIC DNA]</scope>
</reference>
<dbReference type="EMBL" id="OZ035845">
    <property type="protein sequence ID" value="CAL1599723.1"/>
    <property type="molecule type" value="Genomic_DNA"/>
</dbReference>
<evidence type="ECO:0000313" key="3">
    <source>
        <dbReference type="Proteomes" id="UP001497482"/>
    </source>
</evidence>
<feature type="region of interest" description="Disordered" evidence="1">
    <location>
        <begin position="48"/>
        <end position="81"/>
    </location>
</feature>
<gene>
    <name evidence="2" type="ORF">KC01_LOCUS27940</name>
</gene>
<dbReference type="AlphaFoldDB" id="A0AAV2LF16"/>
<keyword evidence="3" id="KW-1185">Reference proteome</keyword>
<organism evidence="2 3">
    <name type="scientific">Knipowitschia caucasica</name>
    <name type="common">Caucasian dwarf goby</name>
    <name type="synonym">Pomatoschistus caucasicus</name>
    <dbReference type="NCBI Taxonomy" id="637954"/>
    <lineage>
        <taxon>Eukaryota</taxon>
        <taxon>Metazoa</taxon>
        <taxon>Chordata</taxon>
        <taxon>Craniata</taxon>
        <taxon>Vertebrata</taxon>
        <taxon>Euteleostomi</taxon>
        <taxon>Actinopterygii</taxon>
        <taxon>Neopterygii</taxon>
        <taxon>Teleostei</taxon>
        <taxon>Neoteleostei</taxon>
        <taxon>Acanthomorphata</taxon>
        <taxon>Gobiaria</taxon>
        <taxon>Gobiiformes</taxon>
        <taxon>Gobioidei</taxon>
        <taxon>Gobiidae</taxon>
        <taxon>Gobiinae</taxon>
        <taxon>Knipowitschia</taxon>
    </lineage>
</organism>
<proteinExistence type="predicted"/>
<dbReference type="Proteomes" id="UP001497482">
    <property type="component" value="Chromosome 23"/>
</dbReference>
<name>A0AAV2LF16_KNICA</name>
<accession>A0AAV2LF16</accession>
<protein>
    <submittedName>
        <fullName evidence="2">Uncharacterized protein</fullName>
    </submittedName>
</protein>